<dbReference type="Gene3D" id="3.40.50.300">
    <property type="entry name" value="P-loop containing nucleotide triphosphate hydrolases"/>
    <property type="match status" value="1"/>
</dbReference>
<keyword evidence="8" id="KW-1133">Transmembrane helix</keyword>
<dbReference type="Pfam" id="PF00176">
    <property type="entry name" value="SNF2-rel_dom"/>
    <property type="match status" value="1"/>
</dbReference>
<dbReference type="InterPro" id="IPR049730">
    <property type="entry name" value="SNF2/RAD54-like_C"/>
</dbReference>
<dbReference type="Pfam" id="PF00271">
    <property type="entry name" value="Helicase_C"/>
    <property type="match status" value="1"/>
</dbReference>
<dbReference type="InterPro" id="IPR050628">
    <property type="entry name" value="SNF2_RAD54_helicase_TF"/>
</dbReference>
<evidence type="ECO:0000259" key="10">
    <source>
        <dbReference type="PROSITE" id="PS51192"/>
    </source>
</evidence>
<feature type="domain" description="RING-type" evidence="9">
    <location>
        <begin position="689"/>
        <end position="737"/>
    </location>
</feature>
<evidence type="ECO:0000256" key="5">
    <source>
        <dbReference type="ARBA" id="ARBA00022840"/>
    </source>
</evidence>
<dbReference type="CDD" id="cd18793">
    <property type="entry name" value="SF2_C_SNF"/>
    <property type="match status" value="1"/>
</dbReference>
<feature type="compositionally biased region" description="Polar residues" evidence="7">
    <location>
        <begin position="69"/>
        <end position="84"/>
    </location>
</feature>
<dbReference type="InterPro" id="IPR014001">
    <property type="entry name" value="Helicase_ATP-bd"/>
</dbReference>
<dbReference type="EMBL" id="CAJVNV010000056">
    <property type="protein sequence ID" value="CAG8004576.1"/>
    <property type="molecule type" value="Genomic_DNA"/>
</dbReference>
<dbReference type="InterPro" id="IPR001841">
    <property type="entry name" value="Znf_RING"/>
</dbReference>
<evidence type="ECO:0008006" key="14">
    <source>
        <dbReference type="Google" id="ProtNLM"/>
    </source>
</evidence>
<feature type="region of interest" description="Disordered" evidence="7">
    <location>
        <begin position="744"/>
        <end position="805"/>
    </location>
</feature>
<keyword evidence="3" id="KW-0378">Hydrolase</keyword>
<dbReference type="PROSITE" id="PS50089">
    <property type="entry name" value="ZF_RING_2"/>
    <property type="match status" value="1"/>
</dbReference>
<feature type="compositionally biased region" description="Polar residues" evidence="7">
    <location>
        <begin position="162"/>
        <end position="171"/>
    </location>
</feature>
<dbReference type="PANTHER" id="PTHR45626:SF17">
    <property type="entry name" value="HELICASE-LIKE TRANSCRIPTION FACTOR"/>
    <property type="match status" value="1"/>
</dbReference>
<evidence type="ECO:0000256" key="8">
    <source>
        <dbReference type="SAM" id="Phobius"/>
    </source>
</evidence>
<dbReference type="InterPro" id="IPR038718">
    <property type="entry name" value="SNF2-like_sf"/>
</dbReference>
<keyword evidence="8" id="KW-0812">Transmembrane</keyword>
<keyword evidence="6" id="KW-0862">Zinc</keyword>
<dbReference type="SUPFAM" id="SSF57850">
    <property type="entry name" value="RING/U-box"/>
    <property type="match status" value="1"/>
</dbReference>
<dbReference type="Proteomes" id="UP001153461">
    <property type="component" value="Unassembled WGS sequence"/>
</dbReference>
<keyword evidence="6" id="KW-0479">Metal-binding</keyword>
<feature type="region of interest" description="Disordered" evidence="7">
    <location>
        <begin position="69"/>
        <end position="171"/>
    </location>
</feature>
<accession>A0A9W4HG94</accession>
<feature type="compositionally biased region" description="Basic residues" evidence="7">
    <location>
        <begin position="753"/>
        <end position="771"/>
    </location>
</feature>
<feature type="domain" description="Helicase C-terminal" evidence="11">
    <location>
        <begin position="822"/>
        <end position="984"/>
    </location>
</feature>
<dbReference type="Pfam" id="PF14634">
    <property type="entry name" value="zf-RING_5"/>
    <property type="match status" value="1"/>
</dbReference>
<feature type="compositionally biased region" description="Acidic residues" evidence="7">
    <location>
        <begin position="793"/>
        <end position="805"/>
    </location>
</feature>
<dbReference type="PROSITE" id="PS51194">
    <property type="entry name" value="HELICASE_CTER"/>
    <property type="match status" value="1"/>
</dbReference>
<dbReference type="GO" id="GO:0016787">
    <property type="term" value="F:hydrolase activity"/>
    <property type="evidence" value="ECO:0007669"/>
    <property type="project" value="UniProtKB-KW"/>
</dbReference>
<dbReference type="GO" id="GO:0005634">
    <property type="term" value="C:nucleus"/>
    <property type="evidence" value="ECO:0007669"/>
    <property type="project" value="TreeGrafter"/>
</dbReference>
<dbReference type="InterPro" id="IPR001650">
    <property type="entry name" value="Helicase_C-like"/>
</dbReference>
<dbReference type="GO" id="GO:0004386">
    <property type="term" value="F:helicase activity"/>
    <property type="evidence" value="ECO:0007669"/>
    <property type="project" value="UniProtKB-KW"/>
</dbReference>
<dbReference type="InterPro" id="IPR013083">
    <property type="entry name" value="Znf_RING/FYVE/PHD"/>
</dbReference>
<evidence type="ECO:0000259" key="9">
    <source>
        <dbReference type="PROSITE" id="PS50089"/>
    </source>
</evidence>
<reference evidence="12" key="1">
    <citation type="submission" date="2021-07" db="EMBL/GenBank/DDBJ databases">
        <authorList>
            <person name="Branca A.L. A."/>
        </authorList>
    </citation>
    <scope>NUCLEOTIDE SEQUENCE</scope>
</reference>
<dbReference type="OrthoDB" id="268928at2759"/>
<feature type="transmembrane region" description="Helical" evidence="8">
    <location>
        <begin position="12"/>
        <end position="34"/>
    </location>
</feature>
<evidence type="ECO:0000256" key="6">
    <source>
        <dbReference type="PROSITE-ProRule" id="PRU00175"/>
    </source>
</evidence>
<evidence type="ECO:0000256" key="1">
    <source>
        <dbReference type="ARBA" id="ARBA00007025"/>
    </source>
</evidence>
<keyword evidence="5" id="KW-0067">ATP-binding</keyword>
<evidence type="ECO:0000256" key="4">
    <source>
        <dbReference type="ARBA" id="ARBA00022806"/>
    </source>
</evidence>
<sequence>MTYMFFLHLEHLLVYILLLCSTGIYSTFTIYTIFTIPYPVSLYFNMQSRVKMDQPIENPTNLLVEVSDKSPNAVNDAQVKSDSANLPEEPEEDSPNEPELEERSDYDAQSGDDGSSSVDAEGSSGEEFEATSEYSDNDSEWSSQKTKMGPSSKPTKRRQKGKPSTSSNLNETVKTLMKCDILSANGNANDMQQFAPVSKLKNKVDALAEEVAKLELDDQPQAKKDAKSLIADSRQFDPSAKIVDMSWQVKGLNTLLKHHQLKAAAWMLNRERSEVEPNGGLLCDEMGLGKTLTVLGKNEEHTAIPQRQKLTFFISNYRARKDLISSKSPNAYHCSQKLGYAVVCLICRLKDVHSLTCYRIEQIHAHCAGKISDDVLEYYAGARTGQRDAAKAMQKKLIVITTYEEVCSSHPRLKPPVSLKSREEIEAWKEKEYKHRAGPFHKVEWHRIILDEAHSIKNKDCATSIAVRALRGNFKWAVSGTPLHNGVEELYPYLHFIFTSERMEYENFLKTYSSGLDKLLETVLHRSTYSTRILGKPIVMLPGINNRVVEVELCPAEQLLYKEIQDLGIAMINGLADTKQKQSKCILAVITILRMFVSHPLLAENILGTVLDQRVIEELKAMAQAEGVAETPSGIIIDLILAVRDKVAPRPRLPGDFPKLLGVFRNHLMHIRQQGGKNGRFEEFMRRNCPRCEQLVTEEEAFVVTSCLHVYCKGCFDELPDQDGKTDTITRVCTSCEASIQEAGYSDDSPRASPKKGSPKKRKLSKPKKNGKNVLNKRPQKSFKKQVLLRDPSDDEWDEPSEDEGDWISRIGDRMPSAKTTAVRDLVSNWVKEDEDVKIVIFVQFLKTVQLIQFMCEKESWKYAVITGKVSPISRDKQIEQFSKEKDIKIMISSLKTGGVGLNLTMANKCILVDPWWNEAIQDQAYCRLYRIGQPRPVEYVQIVAKASIDSWMINLQKEKTRNIHQLFSTEALKEILGVSEDICEEPNGGFLILTGRGSKHAQTWTQAVESGILNEVDPSEED</sequence>
<feature type="domain" description="Helicase ATP-binding" evidence="10">
    <location>
        <begin position="271"/>
        <end position="500"/>
    </location>
</feature>
<dbReference type="SMART" id="SM00490">
    <property type="entry name" value="HELICc"/>
    <property type="match status" value="1"/>
</dbReference>
<dbReference type="InterPro" id="IPR000330">
    <property type="entry name" value="SNF2_N"/>
</dbReference>
<organism evidence="12 13">
    <name type="scientific">Penicillium nalgiovense</name>
    <dbReference type="NCBI Taxonomy" id="60175"/>
    <lineage>
        <taxon>Eukaryota</taxon>
        <taxon>Fungi</taxon>
        <taxon>Dikarya</taxon>
        <taxon>Ascomycota</taxon>
        <taxon>Pezizomycotina</taxon>
        <taxon>Eurotiomycetes</taxon>
        <taxon>Eurotiomycetidae</taxon>
        <taxon>Eurotiales</taxon>
        <taxon>Aspergillaceae</taxon>
        <taxon>Penicillium</taxon>
    </lineage>
</organism>
<keyword evidence="8" id="KW-0472">Membrane</keyword>
<feature type="compositionally biased region" description="Acidic residues" evidence="7">
    <location>
        <begin position="124"/>
        <end position="139"/>
    </location>
</feature>
<dbReference type="PANTHER" id="PTHR45626">
    <property type="entry name" value="TRANSCRIPTION TERMINATION FACTOR 2-RELATED"/>
    <property type="match status" value="1"/>
</dbReference>
<comment type="caution">
    <text evidence="12">The sequence shown here is derived from an EMBL/GenBank/DDBJ whole genome shotgun (WGS) entry which is preliminary data.</text>
</comment>
<dbReference type="Gene3D" id="3.30.40.10">
    <property type="entry name" value="Zinc/RING finger domain, C3HC4 (zinc finger)"/>
    <property type="match status" value="1"/>
</dbReference>
<dbReference type="CDD" id="cd18008">
    <property type="entry name" value="DEXDc_SHPRH-like"/>
    <property type="match status" value="1"/>
</dbReference>
<feature type="compositionally biased region" description="Acidic residues" evidence="7">
    <location>
        <begin position="88"/>
        <end position="100"/>
    </location>
</feature>
<evidence type="ECO:0000256" key="3">
    <source>
        <dbReference type="ARBA" id="ARBA00022801"/>
    </source>
</evidence>
<evidence type="ECO:0000256" key="2">
    <source>
        <dbReference type="ARBA" id="ARBA00022741"/>
    </source>
</evidence>
<dbReference type="GO" id="GO:0005524">
    <property type="term" value="F:ATP binding"/>
    <property type="evidence" value="ECO:0007669"/>
    <property type="project" value="UniProtKB-KW"/>
</dbReference>
<dbReference type="GO" id="GO:0008270">
    <property type="term" value="F:zinc ion binding"/>
    <property type="evidence" value="ECO:0007669"/>
    <property type="project" value="UniProtKB-KW"/>
</dbReference>
<dbReference type="AlphaFoldDB" id="A0A9W4HG94"/>
<dbReference type="Gene3D" id="3.40.50.10810">
    <property type="entry name" value="Tandem AAA-ATPase domain"/>
    <property type="match status" value="1"/>
</dbReference>
<evidence type="ECO:0000259" key="11">
    <source>
        <dbReference type="PROSITE" id="PS51194"/>
    </source>
</evidence>
<evidence type="ECO:0000313" key="12">
    <source>
        <dbReference type="EMBL" id="CAG8004576.1"/>
    </source>
</evidence>
<dbReference type="SMART" id="SM00487">
    <property type="entry name" value="DEXDc"/>
    <property type="match status" value="1"/>
</dbReference>
<dbReference type="GO" id="GO:0008094">
    <property type="term" value="F:ATP-dependent activity, acting on DNA"/>
    <property type="evidence" value="ECO:0007669"/>
    <property type="project" value="TreeGrafter"/>
</dbReference>
<evidence type="ECO:0000256" key="7">
    <source>
        <dbReference type="SAM" id="MobiDB-lite"/>
    </source>
</evidence>
<dbReference type="InterPro" id="IPR027417">
    <property type="entry name" value="P-loop_NTPase"/>
</dbReference>
<protein>
    <recommendedName>
        <fullName evidence="14">RING-type domain-containing protein</fullName>
    </recommendedName>
</protein>
<dbReference type="SUPFAM" id="SSF52540">
    <property type="entry name" value="P-loop containing nucleoside triphosphate hydrolases"/>
    <property type="match status" value="2"/>
</dbReference>
<keyword evidence="4" id="KW-0347">Helicase</keyword>
<keyword evidence="2" id="KW-0547">Nucleotide-binding</keyword>
<dbReference type="GO" id="GO:0006281">
    <property type="term" value="P:DNA repair"/>
    <property type="evidence" value="ECO:0007669"/>
    <property type="project" value="TreeGrafter"/>
</dbReference>
<dbReference type="PROSITE" id="PS51192">
    <property type="entry name" value="HELICASE_ATP_BIND_1"/>
    <property type="match status" value="1"/>
</dbReference>
<keyword evidence="6" id="KW-0863">Zinc-finger</keyword>
<gene>
    <name evidence="12" type="ORF">PNAL_LOCUS1985</name>
</gene>
<evidence type="ECO:0000313" key="13">
    <source>
        <dbReference type="Proteomes" id="UP001153461"/>
    </source>
</evidence>
<comment type="similarity">
    <text evidence="1">Belongs to the SNF2/RAD54 helicase family.</text>
</comment>
<name>A0A9W4HG94_PENNA</name>
<proteinExistence type="inferred from homology"/>